<dbReference type="Proteomes" id="UP000622797">
    <property type="component" value="Unassembled WGS sequence"/>
</dbReference>
<organism evidence="1 2">
    <name type="scientific">Fusarium sarcochroum</name>
    <dbReference type="NCBI Taxonomy" id="1208366"/>
    <lineage>
        <taxon>Eukaryota</taxon>
        <taxon>Fungi</taxon>
        <taxon>Dikarya</taxon>
        <taxon>Ascomycota</taxon>
        <taxon>Pezizomycotina</taxon>
        <taxon>Sordariomycetes</taxon>
        <taxon>Hypocreomycetidae</taxon>
        <taxon>Hypocreales</taxon>
        <taxon>Nectriaceae</taxon>
        <taxon>Fusarium</taxon>
        <taxon>Fusarium lateritium species complex</taxon>
    </lineage>
</organism>
<dbReference type="EMBL" id="JABEXW010000293">
    <property type="protein sequence ID" value="KAF4966417.1"/>
    <property type="molecule type" value="Genomic_DNA"/>
</dbReference>
<accession>A0A8H4TYI4</accession>
<name>A0A8H4TYI4_9HYPO</name>
<proteinExistence type="predicted"/>
<sequence>MKLLITPEYRLAMWVYIELAKGMWVVDRVGRGDSCLMESARHDEIGSIGLAELVSLMLLGDSLKADETRGLGLP</sequence>
<evidence type="ECO:0000313" key="2">
    <source>
        <dbReference type="Proteomes" id="UP000622797"/>
    </source>
</evidence>
<protein>
    <submittedName>
        <fullName evidence="1">Uncharacterized protein</fullName>
    </submittedName>
</protein>
<gene>
    <name evidence="1" type="ORF">FSARC_5892</name>
</gene>
<evidence type="ECO:0000313" key="1">
    <source>
        <dbReference type="EMBL" id="KAF4966417.1"/>
    </source>
</evidence>
<keyword evidence="2" id="KW-1185">Reference proteome</keyword>
<reference evidence="1" key="1">
    <citation type="journal article" date="2020" name="BMC Genomics">
        <title>Correction to: Identification and distribution of gene clusters required for synthesis of sphingolipid metabolism inhibitors in diverse species of the filamentous fungus Fusarium.</title>
        <authorList>
            <person name="Kim H.S."/>
            <person name="Lohmar J.M."/>
            <person name="Busman M."/>
            <person name="Brown D.W."/>
            <person name="Naumann T.A."/>
            <person name="Divon H.H."/>
            <person name="Lysoe E."/>
            <person name="Uhlig S."/>
            <person name="Proctor R.H."/>
        </authorList>
    </citation>
    <scope>NUCLEOTIDE SEQUENCE</scope>
    <source>
        <strain evidence="1">NRRL 20472</strain>
    </source>
</reference>
<dbReference type="AlphaFoldDB" id="A0A8H4TYI4"/>
<comment type="caution">
    <text evidence="1">The sequence shown here is derived from an EMBL/GenBank/DDBJ whole genome shotgun (WGS) entry which is preliminary data.</text>
</comment>
<reference evidence="1" key="2">
    <citation type="submission" date="2020-05" db="EMBL/GenBank/DDBJ databases">
        <authorList>
            <person name="Kim H.-S."/>
            <person name="Proctor R.H."/>
            <person name="Brown D.W."/>
        </authorList>
    </citation>
    <scope>NUCLEOTIDE SEQUENCE</scope>
    <source>
        <strain evidence="1">NRRL 20472</strain>
    </source>
</reference>